<sequence>MSNLQVIKLKEIKKALNENSLSSVEHLSAQINDILKNFTSLENTRLCVQQLFETETIKLCAVKHKLVEFGQKKLQELKGTLTPTEGWEKVMFCFSVRKQEVQKMNEGDIKEQKDNLQHRLTEVALLQAKSDAFAKEMSELRSTEASLVAENEKRIADLNQCLGTRAQRQTYLNELREATYESDK</sequence>
<evidence type="ECO:0000313" key="1">
    <source>
        <dbReference type="EMBL" id="THD26101.1"/>
    </source>
</evidence>
<gene>
    <name evidence="1" type="ORF">D915_002989</name>
</gene>
<feature type="non-terminal residue" evidence="1">
    <location>
        <position position="184"/>
    </location>
</feature>
<proteinExistence type="predicted"/>
<keyword evidence="2" id="KW-1185">Reference proteome</keyword>
<name>A0A4E0RHG5_FASHE</name>
<organism evidence="1 2">
    <name type="scientific">Fasciola hepatica</name>
    <name type="common">Liver fluke</name>
    <dbReference type="NCBI Taxonomy" id="6192"/>
    <lineage>
        <taxon>Eukaryota</taxon>
        <taxon>Metazoa</taxon>
        <taxon>Spiralia</taxon>
        <taxon>Lophotrochozoa</taxon>
        <taxon>Platyhelminthes</taxon>
        <taxon>Trematoda</taxon>
        <taxon>Digenea</taxon>
        <taxon>Plagiorchiida</taxon>
        <taxon>Echinostomata</taxon>
        <taxon>Echinostomatoidea</taxon>
        <taxon>Fasciolidae</taxon>
        <taxon>Fasciola</taxon>
    </lineage>
</organism>
<evidence type="ECO:0000313" key="2">
    <source>
        <dbReference type="Proteomes" id="UP000230066"/>
    </source>
</evidence>
<accession>A0A4E0RHG5</accession>
<dbReference type="AlphaFoldDB" id="A0A4E0RHG5"/>
<dbReference type="EMBL" id="JXXN02000864">
    <property type="protein sequence ID" value="THD26101.1"/>
    <property type="molecule type" value="Genomic_DNA"/>
</dbReference>
<reference evidence="1" key="1">
    <citation type="submission" date="2019-03" db="EMBL/GenBank/DDBJ databases">
        <title>Improved annotation for the trematode Fasciola hepatica.</title>
        <authorList>
            <person name="Choi Y.-J."/>
            <person name="Martin J."/>
            <person name="Mitreva M."/>
        </authorList>
    </citation>
    <scope>NUCLEOTIDE SEQUENCE [LARGE SCALE GENOMIC DNA]</scope>
</reference>
<protein>
    <submittedName>
        <fullName evidence="1">Uncharacterized protein</fullName>
    </submittedName>
</protein>
<dbReference type="Proteomes" id="UP000230066">
    <property type="component" value="Unassembled WGS sequence"/>
</dbReference>
<comment type="caution">
    <text evidence="1">The sequence shown here is derived from an EMBL/GenBank/DDBJ whole genome shotgun (WGS) entry which is preliminary data.</text>
</comment>